<sequence length="66" mass="7424">LAECLMKRRMRYKASGHCLRLACHRCSTGQDRRNVGVASDDPVSPNPLCKTYGYSTPRGSSPTFYR</sequence>
<feature type="non-terminal residue" evidence="1">
    <location>
        <position position="66"/>
    </location>
</feature>
<name>A0ABS8VI80_DATST</name>
<gene>
    <name evidence="1" type="ORF">HAX54_037390</name>
</gene>
<evidence type="ECO:0000313" key="1">
    <source>
        <dbReference type="EMBL" id="MCE0480498.1"/>
    </source>
</evidence>
<accession>A0ABS8VI80</accession>
<feature type="non-terminal residue" evidence="1">
    <location>
        <position position="1"/>
    </location>
</feature>
<keyword evidence="2" id="KW-1185">Reference proteome</keyword>
<organism evidence="1 2">
    <name type="scientific">Datura stramonium</name>
    <name type="common">Jimsonweed</name>
    <name type="synonym">Common thornapple</name>
    <dbReference type="NCBI Taxonomy" id="4076"/>
    <lineage>
        <taxon>Eukaryota</taxon>
        <taxon>Viridiplantae</taxon>
        <taxon>Streptophyta</taxon>
        <taxon>Embryophyta</taxon>
        <taxon>Tracheophyta</taxon>
        <taxon>Spermatophyta</taxon>
        <taxon>Magnoliopsida</taxon>
        <taxon>eudicotyledons</taxon>
        <taxon>Gunneridae</taxon>
        <taxon>Pentapetalae</taxon>
        <taxon>asterids</taxon>
        <taxon>lamiids</taxon>
        <taxon>Solanales</taxon>
        <taxon>Solanaceae</taxon>
        <taxon>Solanoideae</taxon>
        <taxon>Datureae</taxon>
        <taxon>Datura</taxon>
    </lineage>
</organism>
<dbReference type="Proteomes" id="UP000823775">
    <property type="component" value="Unassembled WGS sequence"/>
</dbReference>
<dbReference type="EMBL" id="JACEIK010005006">
    <property type="protein sequence ID" value="MCE0480498.1"/>
    <property type="molecule type" value="Genomic_DNA"/>
</dbReference>
<comment type="caution">
    <text evidence="1">The sequence shown here is derived from an EMBL/GenBank/DDBJ whole genome shotgun (WGS) entry which is preliminary data.</text>
</comment>
<reference evidence="1 2" key="1">
    <citation type="journal article" date="2021" name="BMC Genomics">
        <title>Datura genome reveals duplications of psychoactive alkaloid biosynthetic genes and high mutation rate following tissue culture.</title>
        <authorList>
            <person name="Rajewski A."/>
            <person name="Carter-House D."/>
            <person name="Stajich J."/>
            <person name="Litt A."/>
        </authorList>
    </citation>
    <scope>NUCLEOTIDE SEQUENCE [LARGE SCALE GENOMIC DNA]</scope>
    <source>
        <strain evidence="1">AR-01</strain>
    </source>
</reference>
<evidence type="ECO:0000313" key="2">
    <source>
        <dbReference type="Proteomes" id="UP000823775"/>
    </source>
</evidence>
<proteinExistence type="predicted"/>
<protein>
    <submittedName>
        <fullName evidence="1">Uncharacterized protein</fullName>
    </submittedName>
</protein>